<feature type="non-terminal residue" evidence="5">
    <location>
        <position position="580"/>
    </location>
</feature>
<dbReference type="SUPFAM" id="SSF53098">
    <property type="entry name" value="Ribonuclease H-like"/>
    <property type="match status" value="1"/>
</dbReference>
<evidence type="ECO:0000313" key="5">
    <source>
        <dbReference type="EMBL" id="CAH0713911.1"/>
    </source>
</evidence>
<dbReference type="AlphaFoldDB" id="A0A8J9Y519"/>
<keyword evidence="6" id="KW-1185">Reference proteome</keyword>
<dbReference type="Gene3D" id="3.40.47.10">
    <property type="match status" value="1"/>
</dbReference>
<dbReference type="EMBL" id="OV170221">
    <property type="protein sequence ID" value="CAH0713911.1"/>
    <property type="molecule type" value="Genomic_DNA"/>
</dbReference>
<dbReference type="InterPro" id="IPR012337">
    <property type="entry name" value="RNaseH-like_sf"/>
</dbReference>
<dbReference type="InterPro" id="IPR041588">
    <property type="entry name" value="Integrase_H2C2"/>
</dbReference>
<name>A0A8J9Y519_9NEOP</name>
<dbReference type="OrthoDB" id="116216at2759"/>
<dbReference type="Gene3D" id="1.10.340.70">
    <property type="match status" value="1"/>
</dbReference>
<dbReference type="PROSITE" id="PS52004">
    <property type="entry name" value="KS3_2"/>
    <property type="match status" value="1"/>
</dbReference>
<dbReference type="PANTHER" id="PTHR37984:SF5">
    <property type="entry name" value="PROTEIN NYNRIN-LIKE"/>
    <property type="match status" value="1"/>
</dbReference>
<dbReference type="InterPro" id="IPR032821">
    <property type="entry name" value="PKS_assoc"/>
</dbReference>
<accession>A0A8J9Y519</accession>
<proteinExistence type="predicted"/>
<dbReference type="Pfam" id="PF16197">
    <property type="entry name" value="KAsynt_C_assoc"/>
    <property type="match status" value="1"/>
</dbReference>
<dbReference type="SUPFAM" id="SSF53901">
    <property type="entry name" value="Thiolase-like"/>
    <property type="match status" value="1"/>
</dbReference>
<feature type="domain" description="Integrase catalytic" evidence="3">
    <location>
        <begin position="302"/>
        <end position="459"/>
    </location>
</feature>
<dbReference type="GO" id="GO:0003964">
    <property type="term" value="F:RNA-directed DNA polymerase activity"/>
    <property type="evidence" value="ECO:0007669"/>
    <property type="project" value="UniProtKB-EC"/>
</dbReference>
<dbReference type="GO" id="GO:0016746">
    <property type="term" value="F:acyltransferase activity"/>
    <property type="evidence" value="ECO:0007669"/>
    <property type="project" value="InterPro"/>
</dbReference>
<evidence type="ECO:0000259" key="4">
    <source>
        <dbReference type="PROSITE" id="PS52004"/>
    </source>
</evidence>
<reference evidence="5" key="1">
    <citation type="submission" date="2021-12" db="EMBL/GenBank/DDBJ databases">
        <authorList>
            <person name="Martin H S."/>
        </authorList>
    </citation>
    <scope>NUCLEOTIDE SEQUENCE</scope>
</reference>
<organism evidence="5 6">
    <name type="scientific">Brenthis ino</name>
    <name type="common">lesser marbled fritillary</name>
    <dbReference type="NCBI Taxonomy" id="405034"/>
    <lineage>
        <taxon>Eukaryota</taxon>
        <taxon>Metazoa</taxon>
        <taxon>Ecdysozoa</taxon>
        <taxon>Arthropoda</taxon>
        <taxon>Hexapoda</taxon>
        <taxon>Insecta</taxon>
        <taxon>Pterygota</taxon>
        <taxon>Neoptera</taxon>
        <taxon>Endopterygota</taxon>
        <taxon>Lepidoptera</taxon>
        <taxon>Glossata</taxon>
        <taxon>Ditrysia</taxon>
        <taxon>Papilionoidea</taxon>
        <taxon>Nymphalidae</taxon>
        <taxon>Heliconiinae</taxon>
        <taxon>Argynnini</taxon>
        <taxon>Brenthis</taxon>
    </lineage>
</organism>
<protein>
    <recommendedName>
        <fullName evidence="1">RNA-directed DNA polymerase</fullName>
        <ecNumber evidence="1">2.7.7.49</ecNumber>
    </recommendedName>
</protein>
<dbReference type="Gene3D" id="3.30.420.10">
    <property type="entry name" value="Ribonuclease H-like superfamily/Ribonuclease H"/>
    <property type="match status" value="1"/>
</dbReference>
<dbReference type="InterPro" id="IPR001584">
    <property type="entry name" value="Integrase_cat-core"/>
</dbReference>
<dbReference type="PROSITE" id="PS50994">
    <property type="entry name" value="INTEGRASE"/>
    <property type="match status" value="1"/>
</dbReference>
<feature type="compositionally biased region" description="Basic and acidic residues" evidence="2">
    <location>
        <begin position="1"/>
        <end position="11"/>
    </location>
</feature>
<gene>
    <name evidence="5" type="ORF">BINO364_LOCUS1011</name>
</gene>
<dbReference type="GO" id="GO:0003676">
    <property type="term" value="F:nucleic acid binding"/>
    <property type="evidence" value="ECO:0007669"/>
    <property type="project" value="InterPro"/>
</dbReference>
<dbReference type="Pfam" id="PF17921">
    <property type="entry name" value="Integrase_H2C2"/>
    <property type="match status" value="1"/>
</dbReference>
<dbReference type="InterPro" id="IPR020841">
    <property type="entry name" value="PKS_Beta-ketoAc_synthase_dom"/>
</dbReference>
<evidence type="ECO:0000259" key="3">
    <source>
        <dbReference type="PROSITE" id="PS50994"/>
    </source>
</evidence>
<dbReference type="InterPro" id="IPR036397">
    <property type="entry name" value="RNaseH_sf"/>
</dbReference>
<dbReference type="GO" id="GO:0015074">
    <property type="term" value="P:DNA integration"/>
    <property type="evidence" value="ECO:0007669"/>
    <property type="project" value="InterPro"/>
</dbReference>
<dbReference type="EC" id="2.7.7.49" evidence="1"/>
<dbReference type="Pfam" id="PF00665">
    <property type="entry name" value="rve"/>
    <property type="match status" value="1"/>
</dbReference>
<dbReference type="PANTHER" id="PTHR37984">
    <property type="entry name" value="PROTEIN CBG26694"/>
    <property type="match status" value="1"/>
</dbReference>
<feature type="region of interest" description="Disordered" evidence="2">
    <location>
        <begin position="1"/>
        <end position="20"/>
    </location>
</feature>
<feature type="domain" description="Ketosynthase family 3 (KS3)" evidence="4">
    <location>
        <begin position="1"/>
        <end position="219"/>
    </location>
</feature>
<dbReference type="InterPro" id="IPR050951">
    <property type="entry name" value="Retrovirus_Pol_polyprotein"/>
</dbReference>
<dbReference type="Proteomes" id="UP000838878">
    <property type="component" value="Chromosome 1"/>
</dbReference>
<dbReference type="InterPro" id="IPR016039">
    <property type="entry name" value="Thiolase-like"/>
</dbReference>
<dbReference type="Pfam" id="PF02801">
    <property type="entry name" value="Ketoacyl-synt_C"/>
    <property type="match status" value="1"/>
</dbReference>
<dbReference type="SMART" id="SM00825">
    <property type="entry name" value="PKS_KS"/>
    <property type="match status" value="1"/>
</dbReference>
<evidence type="ECO:0000313" key="6">
    <source>
        <dbReference type="Proteomes" id="UP000838878"/>
    </source>
</evidence>
<evidence type="ECO:0000256" key="1">
    <source>
        <dbReference type="ARBA" id="ARBA00012493"/>
    </source>
</evidence>
<evidence type="ECO:0000256" key="2">
    <source>
        <dbReference type="SAM" id="MobiDB-lite"/>
    </source>
</evidence>
<sequence>MKLSMDGKTKSFDSNPAGCSKSESINVLFLQKAKDALSEIVKKNNQHFRVYAEVAYIKCEFTQLEEDESGPKYGFYRNPSISADFIKKFYQEADVSPDVVEYVEAVGSAVAAADRSELQSIDEVFCKNRSDPLKVGSIMSNIGYTEAASGICAITKVLLAYHTGKIAANLHCNSPRQDVAGLRDGRMCIVTDHMDFNYSYTAVNGLSVTGVNSHVLLKGHYKQKPNEPKLYVPKGSRFSLLKLFHDQNCHVGFYKTLKKLNEHFWFPRMAVFVRKYLKHCLICLERKGHSGPKQGFLHPIDKTPLPFHIVHLDCTGPFQRTDEGYKYILLMVDGFTKFCLLKPLKTLNAQELIPIIRDTITIFGTPSKVITDRGTKFSSNQIRSLFRELEIDHHMVATGTLRGNGQVERYITTVIDMLNTTYNGSSDWPSGLWKVQQSINTTIQKSTGFTPIRLLIGCNANIPCIQAHLNDVSVTECTMDVRADRQLAYQRLCEQANKFKTRFDSVRRDNKTFEVGNIVYVNQDHRRHDKLSPRFKGPYEIIEILNNDRYYYLRGIGNLRNIIIAKDKLRLWSGEWVDPI</sequence>
<dbReference type="InterPro" id="IPR014031">
    <property type="entry name" value="Ketoacyl_synth_C"/>
</dbReference>